<proteinExistence type="inferred from homology"/>
<keyword evidence="11" id="KW-1185">Reference proteome</keyword>
<evidence type="ECO:0000313" key="11">
    <source>
        <dbReference type="Proteomes" id="UP000464754"/>
    </source>
</evidence>
<evidence type="ECO:0000256" key="6">
    <source>
        <dbReference type="ARBA" id="ARBA00050776"/>
    </source>
</evidence>
<comment type="cofactor">
    <cofactor evidence="1 7">
        <name>pyridoxal 5'-phosphate</name>
        <dbReference type="ChEBI" id="CHEBI:597326"/>
    </cofactor>
</comment>
<dbReference type="Gene3D" id="3.40.640.10">
    <property type="entry name" value="Type I PLP-dependent aspartate aminotransferase-like (Major domain)"/>
    <property type="match status" value="1"/>
</dbReference>
<dbReference type="SUPFAM" id="SSF53383">
    <property type="entry name" value="PLP-dependent transferases"/>
    <property type="match status" value="1"/>
</dbReference>
<dbReference type="CDD" id="cd06453">
    <property type="entry name" value="SufS_like"/>
    <property type="match status" value="1"/>
</dbReference>
<accession>A0A6N4TIH5</accession>
<comment type="function">
    <text evidence="8">Catalyzes the removal of elemental sulfur and selenium atoms from L-cysteine, L-cystine, L-selenocysteine, and L-selenocystine to produce L-alanine.</text>
</comment>
<dbReference type="InterPro" id="IPR015421">
    <property type="entry name" value="PyrdxlP-dep_Trfase_major"/>
</dbReference>
<dbReference type="NCBIfam" id="TIGR01979">
    <property type="entry name" value="sufS"/>
    <property type="match status" value="1"/>
</dbReference>
<dbReference type="PANTHER" id="PTHR43586">
    <property type="entry name" value="CYSTEINE DESULFURASE"/>
    <property type="match status" value="1"/>
</dbReference>
<dbReference type="PROSITE" id="PS00595">
    <property type="entry name" value="AA_TRANSFER_CLASS_5"/>
    <property type="match status" value="1"/>
</dbReference>
<evidence type="ECO:0000256" key="7">
    <source>
        <dbReference type="RuleBase" id="RU004504"/>
    </source>
</evidence>
<dbReference type="InterPro" id="IPR016454">
    <property type="entry name" value="Cysteine_dSase"/>
</dbReference>
<reference evidence="11" key="1">
    <citation type="submission" date="2019-05" db="EMBL/GenBank/DDBJ databases">
        <title>Complete genome sequencing of Absiella argi strain JCM 30884.</title>
        <authorList>
            <person name="Sakamoto M."/>
            <person name="Murakami T."/>
            <person name="Mori H."/>
        </authorList>
    </citation>
    <scope>NUCLEOTIDE SEQUENCE [LARGE SCALE GENOMIC DNA]</scope>
    <source>
        <strain evidence="11">JCM 30884</strain>
    </source>
</reference>
<dbReference type="PANTHER" id="PTHR43586:SF8">
    <property type="entry name" value="CYSTEINE DESULFURASE 1, CHLOROPLASTIC"/>
    <property type="match status" value="1"/>
</dbReference>
<dbReference type="PIRSF" id="PIRSF005572">
    <property type="entry name" value="NifS"/>
    <property type="match status" value="1"/>
</dbReference>
<dbReference type="InterPro" id="IPR020578">
    <property type="entry name" value="Aminotrans_V_PyrdxlP_BS"/>
</dbReference>
<keyword evidence="5 8" id="KW-0663">Pyridoxal phosphate</keyword>
<evidence type="ECO:0000256" key="8">
    <source>
        <dbReference type="RuleBase" id="RU004506"/>
    </source>
</evidence>
<dbReference type="InterPro" id="IPR015422">
    <property type="entry name" value="PyrdxlP-dep_Trfase_small"/>
</dbReference>
<dbReference type="InterPro" id="IPR015424">
    <property type="entry name" value="PyrdxlP-dep_Trfase"/>
</dbReference>
<evidence type="ECO:0000256" key="1">
    <source>
        <dbReference type="ARBA" id="ARBA00001933"/>
    </source>
</evidence>
<dbReference type="InterPro" id="IPR010970">
    <property type="entry name" value="Cys_dSase_SufS"/>
</dbReference>
<dbReference type="InterPro" id="IPR000192">
    <property type="entry name" value="Aminotrans_V_dom"/>
</dbReference>
<dbReference type="GO" id="GO:0030170">
    <property type="term" value="F:pyridoxal phosphate binding"/>
    <property type="evidence" value="ECO:0007669"/>
    <property type="project" value="UniProtKB-UniRule"/>
</dbReference>
<dbReference type="AlphaFoldDB" id="A0A6N4TIH5"/>
<dbReference type="GO" id="GO:0006534">
    <property type="term" value="P:cysteine metabolic process"/>
    <property type="evidence" value="ECO:0007669"/>
    <property type="project" value="UniProtKB-UniRule"/>
</dbReference>
<keyword evidence="4 8" id="KW-0808">Transferase</keyword>
<dbReference type="EMBL" id="AP019695">
    <property type="protein sequence ID" value="BBK21912.1"/>
    <property type="molecule type" value="Genomic_DNA"/>
</dbReference>
<dbReference type="Proteomes" id="UP000464754">
    <property type="component" value="Chromosome"/>
</dbReference>
<evidence type="ECO:0000256" key="5">
    <source>
        <dbReference type="ARBA" id="ARBA00022898"/>
    </source>
</evidence>
<evidence type="ECO:0000313" key="10">
    <source>
        <dbReference type="EMBL" id="BBK21912.1"/>
    </source>
</evidence>
<sequence>MLNVETIRKDFPMLRGKTMQGHPLIYLDNGATTLKPQYVIDAVVNYYENYSANAHRGDYDLSYFVDQEYSATRKAVAQFLHADENEIVYTSGASDSLNLVASGYGEHFLKKDDVILTSEAEHASCVLPWMRVAKTTGAVLQYISLDEKGRIDMESFSSMMSDKVKVIALAQITNVLGYEVPIKEICKIAHSYGAIVSVDGAQSVPHMPIDVKDLDCDFFSFSAHKMCGPTGIGILYGKKELLDKMIPVRLGGDSNARFDMCGNIQLKDAPYKFESGTQPIEAIFGLHAAIQYLTSIGMENIHAYEKELHTYAIEKMKKLDNIEIYNADNDSGIITFNVKGVFAQDAATFFNSNGIAVRSGQHCAKLLVKQLQTSATLRASFYFYTTKEEIDTFVDVCSKANMENCLNVFF</sequence>
<name>A0A6N4TIH5_9FIRM</name>
<organism evidence="10 11">
    <name type="scientific">Amedibacterium intestinale</name>
    <dbReference type="NCBI Taxonomy" id="2583452"/>
    <lineage>
        <taxon>Bacteria</taxon>
        <taxon>Bacillati</taxon>
        <taxon>Bacillota</taxon>
        <taxon>Erysipelotrichia</taxon>
        <taxon>Erysipelotrichales</taxon>
        <taxon>Erysipelotrichaceae</taxon>
        <taxon>Amedibacterium</taxon>
    </lineage>
</organism>
<dbReference type="EC" id="2.8.1.7" evidence="3 8"/>
<evidence type="ECO:0000256" key="4">
    <source>
        <dbReference type="ARBA" id="ARBA00022679"/>
    </source>
</evidence>
<dbReference type="RefSeq" id="WP_163051570.1">
    <property type="nucleotide sequence ID" value="NZ_AP019695.1"/>
</dbReference>
<dbReference type="KEGG" id="aarg:Aargi30884_08150"/>
<dbReference type="GO" id="GO:0031071">
    <property type="term" value="F:cysteine desulfurase activity"/>
    <property type="evidence" value="ECO:0007669"/>
    <property type="project" value="UniProtKB-UniRule"/>
</dbReference>
<evidence type="ECO:0000259" key="9">
    <source>
        <dbReference type="Pfam" id="PF00266"/>
    </source>
</evidence>
<evidence type="ECO:0000256" key="3">
    <source>
        <dbReference type="ARBA" id="ARBA00012239"/>
    </source>
</evidence>
<comment type="catalytic activity">
    <reaction evidence="6 8">
        <text>(sulfur carrier)-H + L-cysteine = (sulfur carrier)-SH + L-alanine</text>
        <dbReference type="Rhea" id="RHEA:43892"/>
        <dbReference type="Rhea" id="RHEA-COMP:14737"/>
        <dbReference type="Rhea" id="RHEA-COMP:14739"/>
        <dbReference type="ChEBI" id="CHEBI:29917"/>
        <dbReference type="ChEBI" id="CHEBI:35235"/>
        <dbReference type="ChEBI" id="CHEBI:57972"/>
        <dbReference type="ChEBI" id="CHEBI:64428"/>
        <dbReference type="EC" id="2.8.1.7"/>
    </reaction>
</comment>
<dbReference type="Gene3D" id="3.90.1150.10">
    <property type="entry name" value="Aspartate Aminotransferase, domain 1"/>
    <property type="match status" value="1"/>
</dbReference>
<protein>
    <recommendedName>
        <fullName evidence="3 8">Cysteine desulfurase</fullName>
        <ecNumber evidence="3 8">2.8.1.7</ecNumber>
    </recommendedName>
</protein>
<evidence type="ECO:0000256" key="2">
    <source>
        <dbReference type="ARBA" id="ARBA00010447"/>
    </source>
</evidence>
<feature type="domain" description="Aminotransferase class V" evidence="9">
    <location>
        <begin position="25"/>
        <end position="393"/>
    </location>
</feature>
<comment type="similarity">
    <text evidence="2 8">Belongs to the class-V pyridoxal-phosphate-dependent aminotransferase family. Csd subfamily.</text>
</comment>
<dbReference type="Pfam" id="PF00266">
    <property type="entry name" value="Aminotran_5"/>
    <property type="match status" value="1"/>
</dbReference>
<gene>
    <name evidence="10" type="ORF">Aargi30884_08150</name>
</gene>